<name>A0A0A0YS32_9CAUD</name>
<keyword evidence="3" id="KW-1185">Reference proteome</keyword>
<dbReference type="EMBL" id="KP037007">
    <property type="protein sequence ID" value="AIX13039.1"/>
    <property type="molecule type" value="Genomic_DNA"/>
</dbReference>
<accession>A0A0A0YS32</accession>
<proteinExistence type="predicted"/>
<feature type="coiled-coil region" evidence="1">
    <location>
        <begin position="40"/>
        <end position="81"/>
    </location>
</feature>
<dbReference type="GeneID" id="24623159"/>
<gene>
    <name evidence="2" type="ORF">NW77_031</name>
</gene>
<evidence type="ECO:0000256" key="1">
    <source>
        <dbReference type="SAM" id="Coils"/>
    </source>
</evidence>
<evidence type="ECO:0000313" key="2">
    <source>
        <dbReference type="EMBL" id="AIX13039.1"/>
    </source>
</evidence>
<organism evidence="2 3">
    <name type="scientific">Erwinia phage phiEa2809</name>
    <dbReference type="NCBI Taxonomy" id="1564096"/>
    <lineage>
        <taxon>Viruses</taxon>
        <taxon>Duplodnaviria</taxon>
        <taxon>Heunggongvirae</taxon>
        <taxon>Uroviricota</taxon>
        <taxon>Caudoviricetes</taxon>
        <taxon>Pantevenvirales</taxon>
        <taxon>Ackermannviridae</taxon>
        <taxon>Nezavisimistyvirus</taxon>
        <taxon>Nezavisimistyvirus Ea2809</taxon>
    </lineage>
</organism>
<sequence length="210" mass="23264">MNIFKRLFRLFEAKTNSLAVGSIKAVDNYNLAATKLMDDIDKLGRQKNANSQAIEQYQAQAKTLNSEANEKELQVKALLGKGNKVDKTVLAIILRKRQLAKGFSNEVEKLQTANTKINTGIVKHSDALENLQAQLELAKIEEQFKSSGIALPGQIDFNIEDTSIEVDRLLKEVEVFTDSATQTPVTSLDVDSYMDELLASAKPTAEHRQG</sequence>
<reference evidence="2 3" key="1">
    <citation type="submission" date="2014-10" db="EMBL/GenBank/DDBJ databases">
        <title>Characterization of a new ViI-like Erwinia amylovora bacteriophage.</title>
        <authorList>
            <person name="Lagonenko A.L."/>
            <person name="Valentovich L.N."/>
        </authorList>
    </citation>
    <scope>NUCLEOTIDE SEQUENCE [LARGE SCALE GENOMIC DNA]</scope>
</reference>
<evidence type="ECO:0000313" key="3">
    <source>
        <dbReference type="Proteomes" id="UP000030322"/>
    </source>
</evidence>
<protein>
    <submittedName>
        <fullName evidence="2">Uncharacterized protein</fullName>
    </submittedName>
</protein>
<dbReference type="Proteomes" id="UP000030322">
    <property type="component" value="Segment"/>
</dbReference>
<dbReference type="KEGG" id="vg:24623159"/>
<dbReference type="RefSeq" id="YP_009147543.1">
    <property type="nucleotide sequence ID" value="NC_027340.1"/>
</dbReference>
<keyword evidence="1" id="KW-0175">Coiled coil</keyword>